<dbReference type="Proteomes" id="UP001145114">
    <property type="component" value="Unassembled WGS sequence"/>
</dbReference>
<proteinExistence type="predicted"/>
<evidence type="ECO:0000313" key="2">
    <source>
        <dbReference type="Proteomes" id="UP001145114"/>
    </source>
</evidence>
<organism evidence="1 2">
    <name type="scientific">Spiromyces aspiralis</name>
    <dbReference type="NCBI Taxonomy" id="68401"/>
    <lineage>
        <taxon>Eukaryota</taxon>
        <taxon>Fungi</taxon>
        <taxon>Fungi incertae sedis</taxon>
        <taxon>Zoopagomycota</taxon>
        <taxon>Kickxellomycotina</taxon>
        <taxon>Kickxellomycetes</taxon>
        <taxon>Kickxellales</taxon>
        <taxon>Kickxellaceae</taxon>
        <taxon>Spiromyces</taxon>
    </lineage>
</organism>
<reference evidence="1" key="1">
    <citation type="submission" date="2022-06" db="EMBL/GenBank/DDBJ databases">
        <title>Phylogenomic reconstructions and comparative analyses of Kickxellomycotina fungi.</title>
        <authorList>
            <person name="Reynolds N.K."/>
            <person name="Stajich J.E."/>
            <person name="Barry K."/>
            <person name="Grigoriev I.V."/>
            <person name="Crous P."/>
            <person name="Smith M.E."/>
        </authorList>
    </citation>
    <scope>NUCLEOTIDE SEQUENCE</scope>
    <source>
        <strain evidence="1">RSA 2271</strain>
    </source>
</reference>
<sequence>MLINKRIGAIEVDTAFADHEQAYELLELVCNDVKEVMDEYDLQVSQIIEMTDDTLDLGYNENETLGWIKIRVRRTRNNQAFQSESMVMDTLLHELAHNRYLGHGEDFNEFFSELKLSLEGRTNSCRISLPHPMVELERGKQH</sequence>
<accession>A0ACC1HPY2</accession>
<comment type="caution">
    <text evidence="1">The sequence shown here is derived from an EMBL/GenBank/DDBJ whole genome shotgun (WGS) entry which is preliminary data.</text>
</comment>
<gene>
    <name evidence="1" type="ORF">EV182_003791</name>
</gene>
<name>A0ACC1HPY2_9FUNG</name>
<dbReference type="EMBL" id="JAMZIH010001045">
    <property type="protein sequence ID" value="KAJ1678569.1"/>
    <property type="molecule type" value="Genomic_DNA"/>
</dbReference>
<keyword evidence="2" id="KW-1185">Reference proteome</keyword>
<evidence type="ECO:0000313" key="1">
    <source>
        <dbReference type="EMBL" id="KAJ1678569.1"/>
    </source>
</evidence>
<protein>
    <submittedName>
        <fullName evidence="1">Uncharacterized protein</fullName>
    </submittedName>
</protein>